<dbReference type="EMBL" id="JAHUTJ010008513">
    <property type="protein sequence ID" value="MED6266852.1"/>
    <property type="molecule type" value="Genomic_DNA"/>
</dbReference>
<accession>A0ABU7CVA3</accession>
<evidence type="ECO:0000313" key="3">
    <source>
        <dbReference type="Proteomes" id="UP001352852"/>
    </source>
</evidence>
<gene>
    <name evidence="2" type="ORF">CHARACLAT_006211</name>
</gene>
<evidence type="ECO:0000256" key="1">
    <source>
        <dbReference type="SAM" id="MobiDB-lite"/>
    </source>
</evidence>
<feature type="region of interest" description="Disordered" evidence="1">
    <location>
        <begin position="25"/>
        <end position="60"/>
    </location>
</feature>
<dbReference type="Proteomes" id="UP001352852">
    <property type="component" value="Unassembled WGS sequence"/>
</dbReference>
<keyword evidence="3" id="KW-1185">Reference proteome</keyword>
<proteinExistence type="predicted"/>
<organism evidence="2 3">
    <name type="scientific">Characodon lateralis</name>
    <dbReference type="NCBI Taxonomy" id="208331"/>
    <lineage>
        <taxon>Eukaryota</taxon>
        <taxon>Metazoa</taxon>
        <taxon>Chordata</taxon>
        <taxon>Craniata</taxon>
        <taxon>Vertebrata</taxon>
        <taxon>Euteleostomi</taxon>
        <taxon>Actinopterygii</taxon>
        <taxon>Neopterygii</taxon>
        <taxon>Teleostei</taxon>
        <taxon>Neoteleostei</taxon>
        <taxon>Acanthomorphata</taxon>
        <taxon>Ovalentaria</taxon>
        <taxon>Atherinomorphae</taxon>
        <taxon>Cyprinodontiformes</taxon>
        <taxon>Goodeidae</taxon>
        <taxon>Characodon</taxon>
    </lineage>
</organism>
<sequence length="70" mass="7691">MAPQTSGAMATYQPVPWSYEKWKENHTTTNMPRHGHKAQDNSGGPVEFHSSGGRICGQNNHCAHGKVICQ</sequence>
<reference evidence="2 3" key="1">
    <citation type="submission" date="2021-06" db="EMBL/GenBank/DDBJ databases">
        <authorList>
            <person name="Palmer J.M."/>
        </authorList>
    </citation>
    <scope>NUCLEOTIDE SEQUENCE [LARGE SCALE GENOMIC DNA]</scope>
    <source>
        <strain evidence="2 3">CL_MEX2019</strain>
        <tissue evidence="2">Muscle</tissue>
    </source>
</reference>
<protein>
    <submittedName>
        <fullName evidence="2">Uncharacterized protein</fullName>
    </submittedName>
</protein>
<evidence type="ECO:0000313" key="2">
    <source>
        <dbReference type="EMBL" id="MED6266852.1"/>
    </source>
</evidence>
<name>A0ABU7CVA3_9TELE</name>
<comment type="caution">
    <text evidence="2">The sequence shown here is derived from an EMBL/GenBank/DDBJ whole genome shotgun (WGS) entry which is preliminary data.</text>
</comment>